<feature type="signal peptide" evidence="8">
    <location>
        <begin position="1"/>
        <end position="16"/>
    </location>
</feature>
<evidence type="ECO:0000256" key="5">
    <source>
        <dbReference type="ARBA" id="ARBA00022729"/>
    </source>
</evidence>
<dbReference type="Pfam" id="PF01083">
    <property type="entry name" value="Cutinase"/>
    <property type="match status" value="1"/>
</dbReference>
<dbReference type="OrthoDB" id="2586582at2759"/>
<comment type="caution">
    <text evidence="10">The sequence shown here is derived from an EMBL/GenBank/DDBJ whole genome shotgun (WGS) entry which is preliminary data.</text>
</comment>
<dbReference type="HOGENOM" id="CLU_040058_0_1_1"/>
<keyword evidence="5 8" id="KW-0732">Signal</keyword>
<keyword evidence="9" id="KW-0812">Transmembrane</keyword>
<keyword evidence="6 8" id="KW-0378">Hydrolase</keyword>
<dbReference type="Gene3D" id="3.40.50.1820">
    <property type="entry name" value="alpha/beta hydrolase"/>
    <property type="match status" value="1"/>
</dbReference>
<dbReference type="InterPro" id="IPR029058">
    <property type="entry name" value="AB_hydrolase_fold"/>
</dbReference>
<keyword evidence="9" id="KW-1133">Transmembrane helix</keyword>
<comment type="similarity">
    <text evidence="2 8">Belongs to the cutinase family.</text>
</comment>
<accession>H0EV18</accession>
<dbReference type="AlphaFoldDB" id="H0EV18"/>
<evidence type="ECO:0000256" key="3">
    <source>
        <dbReference type="ARBA" id="ARBA00022487"/>
    </source>
</evidence>
<feature type="transmembrane region" description="Helical" evidence="9">
    <location>
        <begin position="365"/>
        <end position="384"/>
    </location>
</feature>
<comment type="function">
    <text evidence="8">Catalyzes the hydrolysis of complex carboxylic polyesters found in the cell wall of plants. Degrades cutin, a macromolecule that forms the structure of the plant cuticle.</text>
</comment>
<evidence type="ECO:0000256" key="2">
    <source>
        <dbReference type="ARBA" id="ARBA00007534"/>
    </source>
</evidence>
<dbReference type="SUPFAM" id="SSF53474">
    <property type="entry name" value="alpha/beta-Hydrolases"/>
    <property type="match status" value="1"/>
</dbReference>
<dbReference type="PANTHER" id="PTHR33630:SF13">
    <property type="entry name" value="ACETYLXYLAN ESTERASE"/>
    <property type="match status" value="1"/>
</dbReference>
<evidence type="ECO:0000313" key="10">
    <source>
        <dbReference type="EMBL" id="EHK97600.1"/>
    </source>
</evidence>
<dbReference type="InterPro" id="IPR043580">
    <property type="entry name" value="CUTINASE_1"/>
</dbReference>
<proteinExistence type="inferred from homology"/>
<comment type="subcellular location">
    <subcellularLocation>
        <location evidence="1 8">Secreted</location>
    </subcellularLocation>
</comment>
<sequence>MFFASAVLLAAPLALAANVDRLETRQSACSATHIFLAKGNNEPYPGRQGKLVNAICSGLASCDYEDIQYYNPVEAPYCGSVNEGVANGVAQITAYNQRCPDTKLVVSGYSQGAQIVTDILGGGGGVFFQDCVQTTSAGIDVDSAAGKKIAAALVFGNTRHTANQPYNVLSGSGSNGLFPRSGSQAAGLLTYTSVFHDYCVAEDPICAGGNVVADHLNYFDIYTDSAAAWVKSKLLEAPSAGTSSSVAPPPATSAVATPVPTSSAAPYPTTAAYTNGTSTTCTAIIPIPTVTTTFTVTVPCVTLASSVLSSYTSKYPVTTPTVIAGAPTTIAGPPTTIASGAAFPTKTGAATNGTVIFTGGAQGMVSAPIVGTMGLAIAGALLFMV</sequence>
<organism evidence="10 11">
    <name type="scientific">Glarea lozoyensis (strain ATCC 74030 / MF5533)</name>
    <dbReference type="NCBI Taxonomy" id="1104152"/>
    <lineage>
        <taxon>Eukaryota</taxon>
        <taxon>Fungi</taxon>
        <taxon>Dikarya</taxon>
        <taxon>Ascomycota</taxon>
        <taxon>Pezizomycotina</taxon>
        <taxon>Leotiomycetes</taxon>
        <taxon>Helotiales</taxon>
        <taxon>Helotiaceae</taxon>
        <taxon>Glarea</taxon>
    </lineage>
</organism>
<evidence type="ECO:0000256" key="4">
    <source>
        <dbReference type="ARBA" id="ARBA00022525"/>
    </source>
</evidence>
<evidence type="ECO:0000256" key="7">
    <source>
        <dbReference type="ARBA" id="ARBA00023157"/>
    </source>
</evidence>
<evidence type="ECO:0000256" key="9">
    <source>
        <dbReference type="SAM" id="Phobius"/>
    </source>
</evidence>
<dbReference type="EMBL" id="AGUE01000185">
    <property type="protein sequence ID" value="EHK97600.1"/>
    <property type="molecule type" value="Genomic_DNA"/>
</dbReference>
<comment type="catalytic activity">
    <reaction evidence="8">
        <text>cutin + H2O = cutin monomers.</text>
        <dbReference type="EC" id="3.1.1.74"/>
    </reaction>
</comment>
<dbReference type="InterPro" id="IPR000675">
    <property type="entry name" value="Cutinase/axe"/>
</dbReference>
<evidence type="ECO:0000256" key="1">
    <source>
        <dbReference type="ARBA" id="ARBA00004613"/>
    </source>
</evidence>
<dbReference type="PROSITE" id="PS00155">
    <property type="entry name" value="CUTINASE_1"/>
    <property type="match status" value="1"/>
</dbReference>
<dbReference type="PANTHER" id="PTHR33630">
    <property type="entry name" value="CUTINASE RV1984C-RELATED-RELATED"/>
    <property type="match status" value="1"/>
</dbReference>
<dbReference type="ESTHER" id="glal7-h0ev18">
    <property type="family name" value="Acetylxylan_esterase"/>
</dbReference>
<evidence type="ECO:0000256" key="6">
    <source>
        <dbReference type="ARBA" id="ARBA00022801"/>
    </source>
</evidence>
<dbReference type="EC" id="3.1.1.74" evidence="8"/>
<evidence type="ECO:0000313" key="11">
    <source>
        <dbReference type="Proteomes" id="UP000005446"/>
    </source>
</evidence>
<evidence type="ECO:0000256" key="8">
    <source>
        <dbReference type="RuleBase" id="RU361263"/>
    </source>
</evidence>
<gene>
    <name evidence="10" type="ORF">M7I_6610</name>
</gene>
<reference evidence="10 11" key="1">
    <citation type="journal article" date="2012" name="Eukaryot. Cell">
        <title>Genome sequence of the fungus Glarea lozoyensis: the first genome sequence of a species from the Helotiaceae family.</title>
        <authorList>
            <person name="Youssar L."/>
            <person name="Gruening B.A."/>
            <person name="Erxleben A."/>
            <person name="Guenther S."/>
            <person name="Huettel W."/>
        </authorList>
    </citation>
    <scope>NUCLEOTIDE SEQUENCE [LARGE SCALE GENOMIC DNA]</scope>
    <source>
        <strain evidence="11">ATCC 74030 / MF5533</strain>
    </source>
</reference>
<dbReference type="InterPro" id="IPR043579">
    <property type="entry name" value="CUTINASE_2"/>
</dbReference>
<dbReference type="SMART" id="SM01110">
    <property type="entry name" value="Cutinase"/>
    <property type="match status" value="1"/>
</dbReference>
<dbReference type="PROSITE" id="PS00931">
    <property type="entry name" value="CUTINASE_2"/>
    <property type="match status" value="1"/>
</dbReference>
<keyword evidence="9" id="KW-0472">Membrane</keyword>
<dbReference type="InParanoid" id="H0EV18"/>
<keyword evidence="3 8" id="KW-0719">Serine esterase</keyword>
<dbReference type="GO" id="GO:0005576">
    <property type="term" value="C:extracellular region"/>
    <property type="evidence" value="ECO:0007669"/>
    <property type="project" value="UniProtKB-SubCell"/>
</dbReference>
<dbReference type="GO" id="GO:0050525">
    <property type="term" value="F:cutinase activity"/>
    <property type="evidence" value="ECO:0007669"/>
    <property type="project" value="UniProtKB-UniRule"/>
</dbReference>
<name>H0EV18_GLAL7</name>
<feature type="chain" id="PRO_5005133300" description="Cutinase" evidence="8">
    <location>
        <begin position="17"/>
        <end position="385"/>
    </location>
</feature>
<dbReference type="Proteomes" id="UP000005446">
    <property type="component" value="Unassembled WGS sequence"/>
</dbReference>
<keyword evidence="4 8" id="KW-0964">Secreted</keyword>
<keyword evidence="11" id="KW-1185">Reference proteome</keyword>
<protein>
    <recommendedName>
        <fullName evidence="8">Cutinase</fullName>
        <ecNumber evidence="8">3.1.1.74</ecNumber>
    </recommendedName>
</protein>
<keyword evidence="7" id="KW-1015">Disulfide bond</keyword>